<evidence type="ECO:0000313" key="2">
    <source>
        <dbReference type="Proteomes" id="UP000030040"/>
    </source>
</evidence>
<dbReference type="GeneID" id="24638745"/>
<evidence type="ECO:0000313" key="1">
    <source>
        <dbReference type="EMBL" id="AIU44314.1"/>
    </source>
</evidence>
<protein>
    <submittedName>
        <fullName evidence="1">Uncharacterized protein</fullName>
    </submittedName>
</protein>
<name>A0A097PAN4_9CAUD</name>
<proteinExistence type="predicted"/>
<sequence>MKHFEIPLRVNITVLAESREEAISLAQHVISAGVETVGEAAGSQLLSTSTVIDHPNIKEKENPYV</sequence>
<keyword evidence="2" id="KW-1185">Reference proteome</keyword>
<reference evidence="2" key="1">
    <citation type="submission" date="2014-10" db="EMBL/GenBank/DDBJ databases">
        <title>Draft genome sequence of lytic bacteriophage specific to a multidrug resistant bacterium Delftia tsuruhatensis ARB-1.</title>
        <authorList>
            <person name="Bhattacharjee A.S."/>
            <person name="Motlagh A.M."/>
            <person name="Goel R."/>
        </authorList>
    </citation>
    <scope>NUCLEOTIDE SEQUENCE [LARGE SCALE GENOMIC DNA]</scope>
</reference>
<accession>A0A097PAN4</accession>
<dbReference type="KEGG" id="vg:24638745"/>
<dbReference type="RefSeq" id="YP_009148423.1">
    <property type="nucleotide sequence ID" value="NC_027348.2"/>
</dbReference>
<dbReference type="EMBL" id="KM879221">
    <property type="protein sequence ID" value="AIU44314.1"/>
    <property type="molecule type" value="Genomic_DNA"/>
</dbReference>
<organism evidence="1 2">
    <name type="scientific">Delftia phage RG-2014</name>
    <dbReference type="NCBI Taxonomy" id="1563661"/>
    <lineage>
        <taxon>Viruses</taxon>
        <taxon>Duplodnaviria</taxon>
        <taxon>Heunggongvirae</taxon>
        <taxon>Uroviricota</taxon>
        <taxon>Caudoviricetes</taxon>
        <taxon>Schitoviridae</taxon>
        <taxon>Dendoorenvirus</taxon>
        <taxon>Dendoorenvirus RG2014</taxon>
    </lineage>
</organism>
<gene>
    <name evidence="1" type="ORF">RG2014_060</name>
</gene>
<dbReference type="Proteomes" id="UP000030040">
    <property type="component" value="Segment"/>
</dbReference>